<dbReference type="Proteomes" id="UP000295499">
    <property type="component" value="Unassembled WGS sequence"/>
</dbReference>
<sequence>MKTSKIELTQKELKVLTWMDDVTGMVANIEGDEVVIFYEAMPEYWETRISLDEVIATIEDMKSIQIENN</sequence>
<gene>
    <name evidence="1" type="ORF">CLV32_3016</name>
</gene>
<accession>A0A4V3C3G0</accession>
<comment type="caution">
    <text evidence="1">The sequence shown here is derived from an EMBL/GenBank/DDBJ whole genome shotgun (WGS) entry which is preliminary data.</text>
</comment>
<keyword evidence="2" id="KW-1185">Reference proteome</keyword>
<name>A0A4V3C3G0_9SPHI</name>
<reference evidence="1 2" key="1">
    <citation type="submission" date="2019-03" db="EMBL/GenBank/DDBJ databases">
        <title>Genomic Encyclopedia of Archaeal and Bacterial Type Strains, Phase II (KMG-II): from individual species to whole genera.</title>
        <authorList>
            <person name="Goeker M."/>
        </authorList>
    </citation>
    <scope>NUCLEOTIDE SEQUENCE [LARGE SCALE GENOMIC DNA]</scope>
    <source>
        <strain evidence="1 2">DSM 19034</strain>
    </source>
</reference>
<proteinExistence type="predicted"/>
<evidence type="ECO:0000313" key="1">
    <source>
        <dbReference type="EMBL" id="TDO21908.1"/>
    </source>
</evidence>
<dbReference type="RefSeq" id="WP_133556794.1">
    <property type="nucleotide sequence ID" value="NZ_SNWM01000003.1"/>
</dbReference>
<protein>
    <submittedName>
        <fullName evidence="1">Uncharacterized protein</fullName>
    </submittedName>
</protein>
<evidence type="ECO:0000313" key="2">
    <source>
        <dbReference type="Proteomes" id="UP000295499"/>
    </source>
</evidence>
<organism evidence="1 2">
    <name type="scientific">Pedobacter duraquae</name>
    <dbReference type="NCBI Taxonomy" id="425511"/>
    <lineage>
        <taxon>Bacteria</taxon>
        <taxon>Pseudomonadati</taxon>
        <taxon>Bacteroidota</taxon>
        <taxon>Sphingobacteriia</taxon>
        <taxon>Sphingobacteriales</taxon>
        <taxon>Sphingobacteriaceae</taxon>
        <taxon>Pedobacter</taxon>
    </lineage>
</organism>
<dbReference type="EMBL" id="SNWM01000003">
    <property type="protein sequence ID" value="TDO21908.1"/>
    <property type="molecule type" value="Genomic_DNA"/>
</dbReference>
<dbReference type="AlphaFoldDB" id="A0A4V3C3G0"/>